<feature type="transmembrane region" description="Helical" evidence="8">
    <location>
        <begin position="115"/>
        <end position="134"/>
    </location>
</feature>
<sequence>MVPAESRRSRFRVGPNVDAVAVAVLAFVVSFVGIGNPSFWYDEAATISASTRSISELIDLVSSTDSAHTFYYVLMHGWFAVFPESEAWSRLPSAVAIAVAAAGVVVLGKLLSRRAVGVTAGIVFAILPRVTLAGIEARPYALAIVVSTWLTIVLFAAIRRGVTSWWLLYAVLVVLSVLVNIHLLLLVPVHLIALIMLGNNRSQLRAWGLSTVLAMVLLSPYLAFMRAKSTQLSWIDPLDERVFGNVLLTQYFDFSIAFAVVAFLLLGTAVVLFFARRERVATSGMRAVVVLSIVWIVVPTAGLLLYSLISQPIYVDRYLSFTAPAMALLIGACVVAIAQKPAAIAAVLVVMAIAATPNWIDQRGDYAKFKMDYSQVADLIGAQASPGDCLLLDDTVSWEPGPIRPLLAARPEAYRGLIDVGLWQRARPEGLLWDTNAAPHLRRDQIRACTVIWTISEKDKTLSAHDAGPALDPGPRLAPTIAYRVPARMGFHVVERWQFNISQVTKSVR</sequence>
<feature type="transmembrane region" description="Helical" evidence="8">
    <location>
        <begin position="343"/>
        <end position="360"/>
    </location>
</feature>
<keyword evidence="3 9" id="KW-0328">Glycosyltransferase</keyword>
<protein>
    <submittedName>
        <fullName evidence="9">Glycosyltransferase family 39 protein</fullName>
        <ecNumber evidence="9">2.4.-.-</ecNumber>
    </submittedName>
</protein>
<dbReference type="PANTHER" id="PTHR33908">
    <property type="entry name" value="MANNOSYLTRANSFERASE YKCB-RELATED"/>
    <property type="match status" value="1"/>
</dbReference>
<feature type="transmembrane region" description="Helical" evidence="8">
    <location>
        <begin position="251"/>
        <end position="275"/>
    </location>
</feature>
<dbReference type="EC" id="2.4.-.-" evidence="9"/>
<dbReference type="Proteomes" id="UP001185792">
    <property type="component" value="Unassembled WGS sequence"/>
</dbReference>
<evidence type="ECO:0000256" key="5">
    <source>
        <dbReference type="ARBA" id="ARBA00022692"/>
    </source>
</evidence>
<feature type="transmembrane region" description="Helical" evidence="8">
    <location>
        <begin position="87"/>
        <end position="108"/>
    </location>
</feature>
<accession>A0ABU4EUU4</accession>
<feature type="transmembrane region" description="Helical" evidence="8">
    <location>
        <begin position="140"/>
        <end position="158"/>
    </location>
</feature>
<feature type="transmembrane region" description="Helical" evidence="8">
    <location>
        <begin position="318"/>
        <end position="337"/>
    </location>
</feature>
<feature type="transmembrane region" description="Helical" evidence="8">
    <location>
        <begin position="287"/>
        <end position="306"/>
    </location>
</feature>
<comment type="caution">
    <text evidence="9">The sequence shown here is derived from an EMBL/GenBank/DDBJ whole genome shotgun (WGS) entry which is preliminary data.</text>
</comment>
<organism evidence="9 10">
    <name type="scientific">Williamsia marianensis</name>
    <dbReference type="NCBI Taxonomy" id="85044"/>
    <lineage>
        <taxon>Bacteria</taxon>
        <taxon>Bacillati</taxon>
        <taxon>Actinomycetota</taxon>
        <taxon>Actinomycetes</taxon>
        <taxon>Mycobacteriales</taxon>
        <taxon>Nocardiaceae</taxon>
        <taxon>Williamsia</taxon>
    </lineage>
</organism>
<feature type="transmembrane region" description="Helical" evidence="8">
    <location>
        <begin position="204"/>
        <end position="224"/>
    </location>
</feature>
<reference evidence="9 10" key="1">
    <citation type="submission" date="2023-10" db="EMBL/GenBank/DDBJ databases">
        <title>Development of a sustainable strategy for remediation of hydrocarbon-contaminated territories based on the waste exchange concept.</title>
        <authorList>
            <person name="Krivoruchko A."/>
        </authorList>
    </citation>
    <scope>NUCLEOTIDE SEQUENCE [LARGE SCALE GENOMIC DNA]</scope>
    <source>
        <strain evidence="9 10">IEGM 1236</strain>
    </source>
</reference>
<name>A0ABU4EUU4_WILMA</name>
<comment type="subcellular location">
    <subcellularLocation>
        <location evidence="1">Cell membrane</location>
        <topology evidence="1">Multi-pass membrane protein</topology>
    </subcellularLocation>
</comment>
<evidence type="ECO:0000313" key="10">
    <source>
        <dbReference type="Proteomes" id="UP001185792"/>
    </source>
</evidence>
<proteinExistence type="predicted"/>
<evidence type="ECO:0000313" key="9">
    <source>
        <dbReference type="EMBL" id="MDV7134496.1"/>
    </source>
</evidence>
<keyword evidence="7 8" id="KW-0472">Membrane</keyword>
<keyword evidence="10" id="KW-1185">Reference proteome</keyword>
<keyword evidence="4 9" id="KW-0808">Transferase</keyword>
<dbReference type="PANTHER" id="PTHR33908:SF3">
    <property type="entry name" value="UNDECAPRENYL PHOSPHATE-ALPHA-4-AMINO-4-DEOXY-L-ARABINOSE ARABINOSYL TRANSFERASE"/>
    <property type="match status" value="1"/>
</dbReference>
<keyword evidence="6 8" id="KW-1133">Transmembrane helix</keyword>
<keyword evidence="5 8" id="KW-0812">Transmembrane</keyword>
<keyword evidence="2" id="KW-1003">Cell membrane</keyword>
<evidence type="ECO:0000256" key="7">
    <source>
        <dbReference type="ARBA" id="ARBA00023136"/>
    </source>
</evidence>
<evidence type="ECO:0000256" key="8">
    <source>
        <dbReference type="SAM" id="Phobius"/>
    </source>
</evidence>
<feature type="transmembrane region" description="Helical" evidence="8">
    <location>
        <begin position="20"/>
        <end position="41"/>
    </location>
</feature>
<dbReference type="InterPro" id="IPR050297">
    <property type="entry name" value="LipidA_mod_glycosyltrf_83"/>
</dbReference>
<evidence type="ECO:0000256" key="2">
    <source>
        <dbReference type="ARBA" id="ARBA00022475"/>
    </source>
</evidence>
<dbReference type="GO" id="GO:0016757">
    <property type="term" value="F:glycosyltransferase activity"/>
    <property type="evidence" value="ECO:0007669"/>
    <property type="project" value="UniProtKB-KW"/>
</dbReference>
<evidence type="ECO:0000256" key="4">
    <source>
        <dbReference type="ARBA" id="ARBA00022679"/>
    </source>
</evidence>
<evidence type="ECO:0000256" key="6">
    <source>
        <dbReference type="ARBA" id="ARBA00022989"/>
    </source>
</evidence>
<evidence type="ECO:0000256" key="1">
    <source>
        <dbReference type="ARBA" id="ARBA00004651"/>
    </source>
</evidence>
<feature type="transmembrane region" description="Helical" evidence="8">
    <location>
        <begin position="165"/>
        <end position="198"/>
    </location>
</feature>
<evidence type="ECO:0000256" key="3">
    <source>
        <dbReference type="ARBA" id="ARBA00022676"/>
    </source>
</evidence>
<gene>
    <name evidence="9" type="ORF">R4198_12380</name>
</gene>
<dbReference type="EMBL" id="JAWLUM010000002">
    <property type="protein sequence ID" value="MDV7134496.1"/>
    <property type="molecule type" value="Genomic_DNA"/>
</dbReference>
<dbReference type="RefSeq" id="WP_317713243.1">
    <property type="nucleotide sequence ID" value="NZ_JAWLUM010000002.1"/>
</dbReference>